<feature type="domain" description="RelA/SpoT" evidence="2">
    <location>
        <begin position="102"/>
        <end position="210"/>
    </location>
</feature>
<comment type="caution">
    <text evidence="3">The sequence shown here is derived from an EMBL/GenBank/DDBJ whole genome shotgun (WGS) entry which is preliminary data.</text>
</comment>
<feature type="chain" id="PRO_5045695181" evidence="1">
    <location>
        <begin position="23"/>
        <end position="259"/>
    </location>
</feature>
<reference evidence="3 4" key="1">
    <citation type="submission" date="2024-10" db="EMBL/GenBank/DDBJ databases">
        <authorList>
            <person name="Yibar A."/>
            <person name="Saticioglu I.B."/>
            <person name="Duman M."/>
            <person name="Ajmi N."/>
            <person name="Gurler F."/>
            <person name="Ay H."/>
            <person name="Onuk E."/>
            <person name="Guler S."/>
            <person name="Romalde J.L."/>
        </authorList>
    </citation>
    <scope>NUCLEOTIDE SEQUENCE [LARGE SCALE GENOMIC DNA]</scope>
    <source>
        <strain evidence="3 4">14-MA-B</strain>
    </source>
</reference>
<name>A0ABW7IVN9_9VIBR</name>
<dbReference type="Pfam" id="PF04607">
    <property type="entry name" value="RelA_SpoT"/>
    <property type="match status" value="1"/>
</dbReference>
<evidence type="ECO:0000256" key="1">
    <source>
        <dbReference type="SAM" id="SignalP"/>
    </source>
</evidence>
<dbReference type="SUPFAM" id="SSF81301">
    <property type="entry name" value="Nucleotidyltransferase"/>
    <property type="match status" value="1"/>
</dbReference>
<dbReference type="SMART" id="SM00954">
    <property type="entry name" value="RelA_SpoT"/>
    <property type="match status" value="1"/>
</dbReference>
<keyword evidence="4" id="KW-1185">Reference proteome</keyword>
<dbReference type="Proteomes" id="UP001607151">
    <property type="component" value="Unassembled WGS sequence"/>
</dbReference>
<organism evidence="3 4">
    <name type="scientific">Vibrio rumoiensis</name>
    <dbReference type="NCBI Taxonomy" id="76258"/>
    <lineage>
        <taxon>Bacteria</taxon>
        <taxon>Pseudomonadati</taxon>
        <taxon>Pseudomonadota</taxon>
        <taxon>Gammaproteobacteria</taxon>
        <taxon>Vibrionales</taxon>
        <taxon>Vibrionaceae</taxon>
        <taxon>Vibrio</taxon>
    </lineage>
</organism>
<dbReference type="Gene3D" id="3.30.460.10">
    <property type="entry name" value="Beta Polymerase, domain 2"/>
    <property type="match status" value="1"/>
</dbReference>
<protein>
    <submittedName>
        <fullName evidence="3">RelA/SpoT domain-containing protein</fullName>
    </submittedName>
</protein>
<accession>A0ABW7IVN9</accession>
<evidence type="ECO:0000259" key="2">
    <source>
        <dbReference type="SMART" id="SM00954"/>
    </source>
</evidence>
<evidence type="ECO:0000313" key="4">
    <source>
        <dbReference type="Proteomes" id="UP001607151"/>
    </source>
</evidence>
<keyword evidence="1" id="KW-0732">Signal</keyword>
<feature type="signal peptide" evidence="1">
    <location>
        <begin position="1"/>
        <end position="22"/>
    </location>
</feature>
<dbReference type="EMBL" id="JBIHSN010000002">
    <property type="protein sequence ID" value="MFH0265737.1"/>
    <property type="molecule type" value="Genomic_DNA"/>
</dbReference>
<sequence length="259" mass="29475">MKFFLRTTTIMLLLLSRTPAYAIQLNQAQSSQSRPQINQACPQAFKHSLSGLYSIPDIHSDTIRQPIGDFDHLYSQAPQAQHELEVLCKSIALNTHTQPAFAGVKSQQRAKEKVEKKLNGQADRITDLARATIVAQDLPSLVRAYQQLHQQASVLQVKNRFKTPAPSGYRDLKVLVQMPHSGLIAEVQFHLDEIAKIKSGEEHVLYEKIQHIERTAMIENRNLNEFEKSKVNQLRNQSLSLYHDVWQYYLTPPALEQAA</sequence>
<proteinExistence type="predicted"/>
<dbReference type="InterPro" id="IPR043519">
    <property type="entry name" value="NT_sf"/>
</dbReference>
<evidence type="ECO:0000313" key="3">
    <source>
        <dbReference type="EMBL" id="MFH0265737.1"/>
    </source>
</evidence>
<dbReference type="CDD" id="cd05399">
    <property type="entry name" value="NT_Rel-Spo_like"/>
    <property type="match status" value="1"/>
</dbReference>
<gene>
    <name evidence="3" type="ORF">ACGRQ9_09635</name>
</gene>
<dbReference type="RefSeq" id="WP_394607811.1">
    <property type="nucleotide sequence ID" value="NZ_JBIHSJ010000001.1"/>
</dbReference>
<dbReference type="InterPro" id="IPR007685">
    <property type="entry name" value="RelA_SpoT"/>
</dbReference>